<gene>
    <name evidence="1" type="ORF">FWK35_00015751</name>
</gene>
<keyword evidence="1" id="KW-0436">Ligase</keyword>
<evidence type="ECO:0000313" key="2">
    <source>
        <dbReference type="Proteomes" id="UP000478052"/>
    </source>
</evidence>
<dbReference type="AlphaFoldDB" id="A0A6G0Z0R1"/>
<sequence length="151" mass="17997">MITRVEYQCGTLCTKLLRCHLINALEQIPKNQQVPSSPPPKTNNQVYYHKDTLYLLWRFLAFLDSHYGLKNLLDILECDINCNSGELRMLQQFCDSMSHYITILDDIEMYEQQKPFVMRDYILMSSFLNILHYKGISRMFRIWLNFSENLT</sequence>
<accession>A0A6G0Z0R1</accession>
<dbReference type="OrthoDB" id="8068875at2759"/>
<proteinExistence type="predicted"/>
<dbReference type="Proteomes" id="UP000478052">
    <property type="component" value="Unassembled WGS sequence"/>
</dbReference>
<comment type="caution">
    <text evidence="1">The sequence shown here is derived from an EMBL/GenBank/DDBJ whole genome shotgun (WGS) entry which is preliminary data.</text>
</comment>
<keyword evidence="2" id="KW-1185">Reference proteome</keyword>
<dbReference type="EMBL" id="VUJU01001775">
    <property type="protein sequence ID" value="KAF0763887.1"/>
    <property type="molecule type" value="Genomic_DNA"/>
</dbReference>
<protein>
    <submittedName>
        <fullName evidence="1">Ubiquitin-protein ligase E3B</fullName>
    </submittedName>
</protein>
<evidence type="ECO:0000313" key="1">
    <source>
        <dbReference type="EMBL" id="KAF0763887.1"/>
    </source>
</evidence>
<reference evidence="1 2" key="1">
    <citation type="submission" date="2019-08" db="EMBL/GenBank/DDBJ databases">
        <title>Whole genome of Aphis craccivora.</title>
        <authorList>
            <person name="Voronova N.V."/>
            <person name="Shulinski R.S."/>
            <person name="Bandarenka Y.V."/>
            <person name="Zhorov D.G."/>
            <person name="Warner D."/>
        </authorList>
    </citation>
    <scope>NUCLEOTIDE SEQUENCE [LARGE SCALE GENOMIC DNA]</scope>
    <source>
        <strain evidence="1">180601</strain>
        <tissue evidence="1">Whole Body</tissue>
    </source>
</reference>
<dbReference type="GO" id="GO:0016874">
    <property type="term" value="F:ligase activity"/>
    <property type="evidence" value="ECO:0007669"/>
    <property type="project" value="UniProtKB-KW"/>
</dbReference>
<name>A0A6G0Z0R1_APHCR</name>
<organism evidence="1 2">
    <name type="scientific">Aphis craccivora</name>
    <name type="common">Cowpea aphid</name>
    <dbReference type="NCBI Taxonomy" id="307492"/>
    <lineage>
        <taxon>Eukaryota</taxon>
        <taxon>Metazoa</taxon>
        <taxon>Ecdysozoa</taxon>
        <taxon>Arthropoda</taxon>
        <taxon>Hexapoda</taxon>
        <taxon>Insecta</taxon>
        <taxon>Pterygota</taxon>
        <taxon>Neoptera</taxon>
        <taxon>Paraneoptera</taxon>
        <taxon>Hemiptera</taxon>
        <taxon>Sternorrhyncha</taxon>
        <taxon>Aphidomorpha</taxon>
        <taxon>Aphidoidea</taxon>
        <taxon>Aphididae</taxon>
        <taxon>Aphidini</taxon>
        <taxon>Aphis</taxon>
        <taxon>Aphis</taxon>
    </lineage>
</organism>